<keyword evidence="5" id="KW-1185">Reference proteome</keyword>
<comment type="similarity">
    <text evidence="1">Belongs to the type III secretion exporter family.</text>
</comment>
<dbReference type="EMBL" id="JAATJE010000002">
    <property type="protein sequence ID" value="NJC34739.1"/>
    <property type="molecule type" value="Genomic_DNA"/>
</dbReference>
<feature type="transmembrane region" description="Helical" evidence="3">
    <location>
        <begin position="80"/>
        <end position="104"/>
    </location>
</feature>
<dbReference type="Gene3D" id="3.40.1690.10">
    <property type="entry name" value="secretion proteins EscU"/>
    <property type="match status" value="1"/>
</dbReference>
<feature type="transmembrane region" description="Helical" evidence="3">
    <location>
        <begin position="148"/>
        <end position="166"/>
    </location>
</feature>
<dbReference type="PANTHER" id="PTHR30531">
    <property type="entry name" value="FLAGELLAR BIOSYNTHETIC PROTEIN FLHB"/>
    <property type="match status" value="1"/>
</dbReference>
<keyword evidence="3" id="KW-0472">Membrane</keyword>
<keyword evidence="4" id="KW-0969">Cilium</keyword>
<proteinExistence type="inferred from homology"/>
<dbReference type="Pfam" id="PF01312">
    <property type="entry name" value="Bac_export_2"/>
    <property type="match status" value="1"/>
</dbReference>
<accession>A0ABX0XMY2</accession>
<dbReference type="SUPFAM" id="SSF160544">
    <property type="entry name" value="EscU C-terminal domain-like"/>
    <property type="match status" value="1"/>
</dbReference>
<evidence type="ECO:0000256" key="2">
    <source>
        <dbReference type="SAM" id="MobiDB-lite"/>
    </source>
</evidence>
<name>A0ABX0XMY2_9SPHN</name>
<keyword evidence="3" id="KW-1133">Transmembrane helix</keyword>
<comment type="caution">
    <text evidence="4">The sequence shown here is derived from an EMBL/GenBank/DDBJ whole genome shotgun (WGS) entry which is preliminary data.</text>
</comment>
<dbReference type="PRINTS" id="PR00950">
    <property type="entry name" value="TYPE3IMSPROT"/>
</dbReference>
<sequence length="376" mass="40457">MSESAGEKTEAPTPKRRKDAADKGEILRSKEFATAAVVLAGVIWLAMAGPMLMGAFKALLTESLQFDARDVNDFQPLRPILAVGALLGPAIATLFAITILAAVASQAGLGSARFNAKMFEFKGSRINPGAGLKRMFGMQGLIELGKSLLKVVLLAAIGTWLLWSIADDSLGLAAGDLHASIGTMGHHFITILLVMAGGLLLIAGIDVPIQLVRLLGKLRMTKQEVLDEHKEAEGRPEMKAAQRRRQHEITKGGMRKALEGAQVVLTNPTHFAVALRYDRGRDEVPVVVAKGRGATALAIREVAGEKQIPVLEYPALARAVYYTSREGQQVRDDLYLAIATVLAFVFGVNRDAGGQQPHILVPDTALFDENGKRQTR</sequence>
<keyword evidence="4" id="KW-0966">Cell projection</keyword>
<organism evidence="4 5">
    <name type="scientific">Sphingomonas jejuensis</name>
    <dbReference type="NCBI Taxonomy" id="904715"/>
    <lineage>
        <taxon>Bacteria</taxon>
        <taxon>Pseudomonadati</taxon>
        <taxon>Pseudomonadota</taxon>
        <taxon>Alphaproteobacteria</taxon>
        <taxon>Sphingomonadales</taxon>
        <taxon>Sphingomonadaceae</taxon>
        <taxon>Sphingomonas</taxon>
    </lineage>
</organism>
<evidence type="ECO:0000313" key="4">
    <source>
        <dbReference type="EMBL" id="NJC34739.1"/>
    </source>
</evidence>
<reference evidence="4 5" key="1">
    <citation type="submission" date="2020-03" db="EMBL/GenBank/DDBJ databases">
        <title>Genomic Encyclopedia of Type Strains, Phase IV (KMG-IV): sequencing the most valuable type-strain genomes for metagenomic binning, comparative biology and taxonomic classification.</title>
        <authorList>
            <person name="Goeker M."/>
        </authorList>
    </citation>
    <scope>NUCLEOTIDE SEQUENCE [LARGE SCALE GENOMIC DNA]</scope>
    <source>
        <strain evidence="4 5">DSM 27651</strain>
    </source>
</reference>
<protein>
    <submittedName>
        <fullName evidence="4">Flagellar biosynthetic protein FlhB</fullName>
    </submittedName>
</protein>
<evidence type="ECO:0000256" key="3">
    <source>
        <dbReference type="SAM" id="Phobius"/>
    </source>
</evidence>
<feature type="transmembrane region" description="Helical" evidence="3">
    <location>
        <begin position="186"/>
        <end position="212"/>
    </location>
</feature>
<feature type="region of interest" description="Disordered" evidence="2">
    <location>
        <begin position="1"/>
        <end position="22"/>
    </location>
</feature>
<dbReference type="InterPro" id="IPR029025">
    <property type="entry name" value="T3SS_substrate_exporter_C"/>
</dbReference>
<dbReference type="PANTHER" id="PTHR30531:SF12">
    <property type="entry name" value="FLAGELLAR BIOSYNTHETIC PROTEIN FLHB"/>
    <property type="match status" value="1"/>
</dbReference>
<gene>
    <name evidence="4" type="ORF">GGR88_002253</name>
</gene>
<feature type="transmembrane region" description="Helical" evidence="3">
    <location>
        <begin position="32"/>
        <end position="60"/>
    </location>
</feature>
<keyword evidence="4" id="KW-0282">Flagellum</keyword>
<dbReference type="Proteomes" id="UP000734218">
    <property type="component" value="Unassembled WGS sequence"/>
</dbReference>
<dbReference type="RefSeq" id="WP_167954991.1">
    <property type="nucleotide sequence ID" value="NZ_JAATJE010000002.1"/>
</dbReference>
<evidence type="ECO:0000313" key="5">
    <source>
        <dbReference type="Proteomes" id="UP000734218"/>
    </source>
</evidence>
<feature type="compositionally biased region" description="Basic and acidic residues" evidence="2">
    <location>
        <begin position="1"/>
        <end position="10"/>
    </location>
</feature>
<keyword evidence="3" id="KW-0812">Transmembrane</keyword>
<evidence type="ECO:0000256" key="1">
    <source>
        <dbReference type="ARBA" id="ARBA00010690"/>
    </source>
</evidence>
<dbReference type="InterPro" id="IPR006135">
    <property type="entry name" value="T3SS_substrate_exporter"/>
</dbReference>